<feature type="compositionally biased region" description="Basic residues" evidence="1">
    <location>
        <begin position="198"/>
        <end position="207"/>
    </location>
</feature>
<evidence type="ECO:0008006" key="4">
    <source>
        <dbReference type="Google" id="ProtNLM"/>
    </source>
</evidence>
<dbReference type="EMBL" id="FNEK01000045">
    <property type="protein sequence ID" value="SDK57100.1"/>
    <property type="molecule type" value="Genomic_DNA"/>
</dbReference>
<dbReference type="STRING" id="571298.SAMN04488026_104514"/>
<dbReference type="RefSeq" id="WP_093160144.1">
    <property type="nucleotide sequence ID" value="NZ_FNEK01000045.1"/>
</dbReference>
<evidence type="ECO:0000256" key="1">
    <source>
        <dbReference type="SAM" id="MobiDB-lite"/>
    </source>
</evidence>
<feature type="region of interest" description="Disordered" evidence="1">
    <location>
        <begin position="160"/>
        <end position="207"/>
    </location>
</feature>
<organism evidence="2 3">
    <name type="scientific">Aliiruegeria lutimaris</name>
    <dbReference type="NCBI Taxonomy" id="571298"/>
    <lineage>
        <taxon>Bacteria</taxon>
        <taxon>Pseudomonadati</taxon>
        <taxon>Pseudomonadota</taxon>
        <taxon>Alphaproteobacteria</taxon>
        <taxon>Rhodobacterales</taxon>
        <taxon>Roseobacteraceae</taxon>
        <taxon>Aliiruegeria</taxon>
    </lineage>
</organism>
<name>A0A1G9CZL6_9RHOB</name>
<protein>
    <recommendedName>
        <fullName evidence="4">DUF3306 domain-containing protein</fullName>
    </recommendedName>
</protein>
<feature type="compositionally biased region" description="Polar residues" evidence="1">
    <location>
        <begin position="165"/>
        <end position="181"/>
    </location>
</feature>
<proteinExistence type="predicted"/>
<evidence type="ECO:0000313" key="2">
    <source>
        <dbReference type="EMBL" id="SDK57100.1"/>
    </source>
</evidence>
<keyword evidence="3" id="KW-1185">Reference proteome</keyword>
<reference evidence="2 3" key="1">
    <citation type="submission" date="2016-10" db="EMBL/GenBank/DDBJ databases">
        <authorList>
            <person name="de Groot N.N."/>
        </authorList>
    </citation>
    <scope>NUCLEOTIDE SEQUENCE [LARGE SCALE GENOMIC DNA]</scope>
    <source>
        <strain evidence="2 3">DSM 25294</strain>
    </source>
</reference>
<gene>
    <name evidence="2" type="ORF">SAMN04488026_104514</name>
</gene>
<dbReference type="Proteomes" id="UP000199382">
    <property type="component" value="Unassembled WGS sequence"/>
</dbReference>
<accession>A0A1G9CZL6</accession>
<dbReference type="InterPro" id="IPR021735">
    <property type="entry name" value="DUF3306"/>
</dbReference>
<dbReference type="Pfam" id="PF11748">
    <property type="entry name" value="DUF3306"/>
    <property type="match status" value="1"/>
</dbReference>
<dbReference type="AlphaFoldDB" id="A0A1G9CZL6"/>
<sequence>MTSGDFWSRRKAAVAAETEAEQVALQVEQDEQAHAALAERPDEEILDELGLKDPDTLEAGDDFAAFMKAAVPERLRRRALRRLWLSNPALANLDGMVDYGEDFTDAAMVVANLQTSYQVGKGMLKHVEALVAQEEDAEGVADSEPLEDAPLEDAVAFADIPAAEPTTTLSETDPSDTTNATEEPEEADLASTDDAPLPRRRMRFEFT</sequence>
<dbReference type="OrthoDB" id="8100830at2"/>
<evidence type="ECO:0000313" key="3">
    <source>
        <dbReference type="Proteomes" id="UP000199382"/>
    </source>
</evidence>